<proteinExistence type="predicted"/>
<dbReference type="InterPro" id="IPR041700">
    <property type="entry name" value="OMP_b-brl_3"/>
</dbReference>
<reference evidence="6" key="1">
    <citation type="journal article" date="2019" name="Int. J. Syst. Evol. Microbiol.">
        <title>The Global Catalogue of Microorganisms (GCM) 10K type strain sequencing project: providing services to taxonomists for standard genome sequencing and annotation.</title>
        <authorList>
            <consortium name="The Broad Institute Genomics Platform"/>
            <consortium name="The Broad Institute Genome Sequencing Center for Infectious Disease"/>
            <person name="Wu L."/>
            <person name="Ma J."/>
        </authorList>
    </citation>
    <scope>NUCLEOTIDE SEQUENCE [LARGE SCALE GENOMIC DNA]</scope>
    <source>
        <strain evidence="6">CCUG 62952</strain>
    </source>
</reference>
<comment type="caution">
    <text evidence="5">The sequence shown here is derived from an EMBL/GenBank/DDBJ whole genome shotgun (WGS) entry which is preliminary data.</text>
</comment>
<dbReference type="SUPFAM" id="SSF56935">
    <property type="entry name" value="Porins"/>
    <property type="match status" value="1"/>
</dbReference>
<evidence type="ECO:0000259" key="4">
    <source>
        <dbReference type="Pfam" id="PF14905"/>
    </source>
</evidence>
<evidence type="ECO:0000256" key="2">
    <source>
        <dbReference type="ARBA" id="ARBA00023136"/>
    </source>
</evidence>
<evidence type="ECO:0000256" key="1">
    <source>
        <dbReference type="ARBA" id="ARBA00004442"/>
    </source>
</evidence>
<dbReference type="Pfam" id="PF14905">
    <property type="entry name" value="OMP_b-brl_3"/>
    <property type="match status" value="1"/>
</dbReference>
<dbReference type="RefSeq" id="WP_386409033.1">
    <property type="nucleotide sequence ID" value="NZ_JBHTJH010000017.1"/>
</dbReference>
<evidence type="ECO:0000313" key="5">
    <source>
        <dbReference type="EMBL" id="MFD0863204.1"/>
    </source>
</evidence>
<dbReference type="PANTHER" id="PTHR40980:SF4">
    <property type="entry name" value="TONB-DEPENDENT RECEPTOR-LIKE BETA-BARREL DOMAIN-CONTAINING PROTEIN"/>
    <property type="match status" value="1"/>
</dbReference>
<protein>
    <submittedName>
        <fullName evidence="5">Outer membrane beta-barrel protein</fullName>
    </submittedName>
</protein>
<dbReference type="Gene3D" id="2.60.40.1120">
    <property type="entry name" value="Carboxypeptidase-like, regulatory domain"/>
    <property type="match status" value="1"/>
</dbReference>
<evidence type="ECO:0000313" key="6">
    <source>
        <dbReference type="Proteomes" id="UP001596978"/>
    </source>
</evidence>
<dbReference type="PANTHER" id="PTHR40980">
    <property type="entry name" value="PLUG DOMAIN-CONTAINING PROTEIN"/>
    <property type="match status" value="1"/>
</dbReference>
<organism evidence="5 6">
    <name type="scientific">Sungkyunkwania multivorans</name>
    <dbReference type="NCBI Taxonomy" id="1173618"/>
    <lineage>
        <taxon>Bacteria</taxon>
        <taxon>Pseudomonadati</taxon>
        <taxon>Bacteroidota</taxon>
        <taxon>Flavobacteriia</taxon>
        <taxon>Flavobacteriales</taxon>
        <taxon>Flavobacteriaceae</taxon>
        <taxon>Sungkyunkwania</taxon>
    </lineage>
</organism>
<feature type="domain" description="Outer membrane protein beta-barrel" evidence="4">
    <location>
        <begin position="357"/>
        <end position="751"/>
    </location>
</feature>
<dbReference type="Pfam" id="PF13715">
    <property type="entry name" value="CarbopepD_reg_2"/>
    <property type="match status" value="1"/>
</dbReference>
<dbReference type="EMBL" id="JBHTJH010000017">
    <property type="protein sequence ID" value="MFD0863204.1"/>
    <property type="molecule type" value="Genomic_DNA"/>
</dbReference>
<dbReference type="SUPFAM" id="SSF49464">
    <property type="entry name" value="Carboxypeptidase regulatory domain-like"/>
    <property type="match status" value="1"/>
</dbReference>
<dbReference type="Gene3D" id="2.40.170.20">
    <property type="entry name" value="TonB-dependent receptor, beta-barrel domain"/>
    <property type="match status" value="1"/>
</dbReference>
<comment type="subcellular location">
    <subcellularLocation>
        <location evidence="1">Cell outer membrane</location>
    </subcellularLocation>
</comment>
<sequence length="776" mass="89055">MISGKVLDRNDQPISFSNVLVLKANDSTIVTGTTSEENGYYEINELDLGDYLLKGSFIGYEETIIPFKIHTAESIVQLDIALLETVDELDEVVVGTKRPTVERKIDRLVFNIANSTLSEQPIIDALKRTPGVLVLNDQITIKGDTDFQLFINDRKVSLPISDLYVLLAGTPASNVRSIEVITNPSARYGAEGGAIININMSKNIIAGYRGSLYGNFTQAVFPKYNAGISQFFKSKKLDLYVNYNYRDNKSNRNTDETINFFESGVPSSTWISDINRVSRSERHNGMMNLDYTFNSKSELSLSLNGSFTPERTYTNRGDTRIFNSAQLDSTYIATNDIGDQRNSISSNLGYRYAFSDRARISTDFQYSYSDFARDQSINTTFFDAMGANLRNEEFDSFSDQIVHIYSGQIDFESEIGDNAKLETGVKMATIESENKLDQNRASATIDDTFFYDEKNYAIYASYEDRWDKWRFKGGLRAEYSDIEGISEVLSQTTDQNYVQFFPNVNMQYTPSDKHQYSLSYGRRISRPRYGSINPFRYFLNFNSTFEGDPNLQPAYKNLLTLSYTLNGDYTFELYYRYEENSERQLIFQNNTDLTLRYVNSNIDREVSWGFDFTTYKSITDHWSLYVLNSIYYSAERFRAIENNGQLIDNGLWSLFTYVGNELTLSKKHDLQADINLTYVSPAILGASRQGGWANLSIGLRKTTADRKWSFSLISEDLLGTSNPRNRINYLDQSTTYRQIYETRFIRLGARYRFGNRKLEQNSSTKKTEEQKRLEEK</sequence>
<name>A0ABW3CZF1_9FLAO</name>
<keyword evidence="2" id="KW-0472">Membrane</keyword>
<accession>A0ABW3CZF1</accession>
<gene>
    <name evidence="5" type="ORF">ACFQ1M_13400</name>
</gene>
<keyword evidence="3" id="KW-0998">Cell outer membrane</keyword>
<keyword evidence="6" id="KW-1185">Reference proteome</keyword>
<dbReference type="Proteomes" id="UP001596978">
    <property type="component" value="Unassembled WGS sequence"/>
</dbReference>
<dbReference type="InterPro" id="IPR036942">
    <property type="entry name" value="Beta-barrel_TonB_sf"/>
</dbReference>
<dbReference type="InterPro" id="IPR008969">
    <property type="entry name" value="CarboxyPept-like_regulatory"/>
</dbReference>
<evidence type="ECO:0000256" key="3">
    <source>
        <dbReference type="ARBA" id="ARBA00023237"/>
    </source>
</evidence>